<keyword evidence="1" id="KW-0472">Membrane</keyword>
<dbReference type="GeneID" id="24561634"/>
<dbReference type="KEGG" id="bbig:BBBOND_0000570"/>
<protein>
    <submittedName>
        <fullName evidence="2">Uncharacterized protein</fullName>
    </submittedName>
</protein>
<evidence type="ECO:0000256" key="1">
    <source>
        <dbReference type="SAM" id="Phobius"/>
    </source>
</evidence>
<gene>
    <name evidence="2" type="ORF">BBBOND_0000570</name>
</gene>
<evidence type="ECO:0000313" key="2">
    <source>
        <dbReference type="EMBL" id="CDR71407.1"/>
    </source>
</evidence>
<sequence length="1555" mass="175901">MGFLSGVLGAVKNDPSVKTYTLITELDFNKLLDNMHNGVFGFGVCIDHVMRVLHDYVAELHKRTEAVMKPVNGINRSIEEHKLLIQQEKDVELFDQIAGWTQRAAQYIDQARQSRKALNNLDSDLYGKLKCNVSLVLQATETFMENCSNSDLHEIHVASFNTMLKVSGKIGERFQASINRVQYYLNAKINELHKNLSGFRDTQFKELYDAVTGVYVAFKDVYGDMESLLPKYAREVVGKVESISHSSEQFKLSFEKTQRALLSATQQVATQLGNFENLQRVDGIDGSLRGRVKFLKHIGESENAFTVVNGYLTKLNEDVMTPLSIAMYGIGEGFGQNVLSKTNSDVDDAIKHAIGEIKLLKSIDSKFPNFGELRSKLQELGIDMGSVGDDLKGKFTDVDELNAVIQKLEESSKMDKGDATVIFTEMATVTEAISSHSTDVFVKVLNEIKKQVTEEIRDVAGAIKSMVTTIHTGVKYDQNDKEYDYGGGAIGIGNSASGVLKLISEFISNIYNQVTMLHKSVGKEGEDAGSSSVYRDIKKLHASIGILSTEIEKVGKQVTEVEKKLEDCMKSTFEFINEAPKWAEKIMDDLRQDVNGEIANGFENVQKKAKEIYVKRKQLELNSLHSIVNEQHKRIEEILDEDKRNGVKGLMKRMNDYKLLNDFKIVLTPSSKHDPTKFSQLGAKFQDYVDKILEYLKYQVMTKSKPPQPTDHSRHVEGIRESFDVLLRYLMYTGHSKYFNFTHESDELLSNLIDSVHSLTPLTSTLDPQALPDAGRPVLRALKDGMLGFVGELGKGYVNRYDGHKDVIDMSKLVDTKGNLTNNGRNLSKVFLTILEMIFYRLEKLRRSCVTGGECINNKTCLTELVNGNKKESVLGKWLQYHGYRVSYDEETQNGELKRDMTGRDIHAILVKSGKDRKHLFASDNSRLDSGALRQLIGHLGTYYDVCHIRYIEKPKQPTTVKQMLHWLCGFWHNPMRDKVRFSLKEYFPKPKGREEEDYSTIKSSDISLDATTTITPHSLDDNIKRLCAYSHDTLIAILGHGQEEGRYAVDFRTNPDGLWYPINKYQCFDMFVDMSYKLYDQLYFVLVQCQRNSEANSWRDCYYGRYVGGSSWTCNEKQCVNQNCPQIADQKANQNANQKADQTCGQHPVCGVKSPLQSFLEDGLQGFLPHHFTKVGCGVQCSVSNHRGIPCKTPMGFGDIGNAASHTQKGEYIMKSLDEFCGKPSSPLRNLCSYFICLLQRTPQTLDDMFAFFSNYLRNWNDIDQQRRKHIQGALDNATAKAYFGVNYGELNVNSIFYSSASNKNHSNGDLLCLLNCDNYSTMTCGRFMQPFGFNTWNIFAAKNSGRYLSWIVYLTETFYNLLQQLYEECCNNCTKPGTRCHGKVCPDECKVKSAYKSEDTKTALSNQKHTDGCKSIALCPLTRPTLARYGFVLQSISNLSGENGPETKRTCQDLCNSLQIVLNNKEADKHVLAEFVYRTIPNFLWAIRSKFFWTTVALWSLSLFYLICVMVGRLDVLHIRSHLRIPSSHKITAQSLLAATQVGRLAKISYLQP</sequence>
<dbReference type="RefSeq" id="XP_012770357.1">
    <property type="nucleotide sequence ID" value="XM_012914903.1"/>
</dbReference>
<accession>A0A061BIS1</accession>
<keyword evidence="1" id="KW-1133">Transmembrane helix</keyword>
<dbReference type="VEuPathDB" id="PiroplasmaDB:BBBOND_0000570"/>
<organism evidence="2">
    <name type="scientific">Babesia bigemina</name>
    <dbReference type="NCBI Taxonomy" id="5866"/>
    <lineage>
        <taxon>Eukaryota</taxon>
        <taxon>Sar</taxon>
        <taxon>Alveolata</taxon>
        <taxon>Apicomplexa</taxon>
        <taxon>Aconoidasida</taxon>
        <taxon>Piroplasmida</taxon>
        <taxon>Babesiidae</taxon>
        <taxon>Babesia</taxon>
    </lineage>
</organism>
<feature type="transmembrane region" description="Helical" evidence="1">
    <location>
        <begin position="1493"/>
        <end position="1516"/>
    </location>
</feature>
<reference evidence="2" key="2">
    <citation type="submission" date="2014-06" db="EMBL/GenBank/DDBJ databases">
        <authorList>
            <person name="Aslett M."/>
            <person name="De Silva Nishadi"/>
        </authorList>
    </citation>
    <scope>NUCLEOTIDE SEQUENCE</scope>
    <source>
        <strain evidence="2">Bond</strain>
    </source>
</reference>
<reference evidence="2" key="1">
    <citation type="journal article" date="2014" name="Nucleic Acids Res.">
        <title>The evolutionary dynamics of variant antigen genes in Babesia reveal a history of genomic innovation underlying host-parasite interaction.</title>
        <authorList>
            <person name="Jackson A.P."/>
            <person name="Otto T.D."/>
            <person name="Darby A."/>
            <person name="Ramaprasad A."/>
            <person name="Xia D."/>
            <person name="Echaide I.E."/>
            <person name="Farber M."/>
            <person name="Gahlot S."/>
            <person name="Gamble J."/>
            <person name="Gupta D."/>
            <person name="Gupta Y."/>
            <person name="Jackson L."/>
            <person name="Malandrin L."/>
            <person name="Malas T.B."/>
            <person name="Moussa E."/>
            <person name="Nair M."/>
            <person name="Reid AJ."/>
            <person name="Sanders M."/>
            <person name="Sharma J."/>
            <person name="Tracey A."/>
            <person name="Quail M.A."/>
            <person name="Weir W."/>
            <person name="Wastling J.M."/>
            <person name="Hall N."/>
            <person name="Willadsen P."/>
            <person name="Lingelbach K."/>
            <person name="Shiels B."/>
            <person name="Tait A."/>
            <person name="Berriman M."/>
            <person name="Allred D.R."/>
            <person name="Pain A."/>
        </authorList>
    </citation>
    <scope>NUCLEOTIDE SEQUENCE</scope>
    <source>
        <strain evidence="2">Bond</strain>
    </source>
</reference>
<dbReference type="OrthoDB" id="10254720at2759"/>
<name>A0A061BIS1_BABBI</name>
<dbReference type="EMBL" id="LK054867">
    <property type="protein sequence ID" value="CDR71407.1"/>
    <property type="molecule type" value="Genomic_DNA"/>
</dbReference>
<proteinExistence type="predicted"/>
<keyword evidence="1" id="KW-0812">Transmembrane</keyword>